<reference evidence="2" key="1">
    <citation type="submission" date="2023-06" db="EMBL/GenBank/DDBJ databases">
        <authorList>
            <consortium name="Lawrence Berkeley National Laboratory"/>
            <person name="Ahrendt S."/>
            <person name="Sahu N."/>
            <person name="Indic B."/>
            <person name="Wong-Bajracharya J."/>
            <person name="Merenyi Z."/>
            <person name="Ke H.-M."/>
            <person name="Monk M."/>
            <person name="Kocsube S."/>
            <person name="Drula E."/>
            <person name="Lipzen A."/>
            <person name="Balint B."/>
            <person name="Henrissat B."/>
            <person name="Andreopoulos B."/>
            <person name="Martin F.M."/>
            <person name="Harder C.B."/>
            <person name="Rigling D."/>
            <person name="Ford K.L."/>
            <person name="Foster G.D."/>
            <person name="Pangilinan J."/>
            <person name="Papanicolaou A."/>
            <person name="Barry K."/>
            <person name="LaButti K."/>
            <person name="Viragh M."/>
            <person name="Koriabine M."/>
            <person name="Yan M."/>
            <person name="Riley R."/>
            <person name="Champramary S."/>
            <person name="Plett K.L."/>
            <person name="Tsai I.J."/>
            <person name="Slot J."/>
            <person name="Sipos G."/>
            <person name="Plett J."/>
            <person name="Nagy L.G."/>
            <person name="Grigoriev I.V."/>
        </authorList>
    </citation>
    <scope>NUCLEOTIDE SEQUENCE</scope>
    <source>
        <strain evidence="2">CCBAS 213</strain>
    </source>
</reference>
<keyword evidence="3" id="KW-1185">Reference proteome</keyword>
<sequence>MLSDQSANTQKGWWAVPTILSAAVISTAIYGIYVLYILKHDCCSQAHSLGLTFHHHLDHISIVDNNEPPKLPAHNQPPEQNECLELVALPASPKPVYTGYH</sequence>
<feature type="transmembrane region" description="Helical" evidence="1">
    <location>
        <begin position="12"/>
        <end position="38"/>
    </location>
</feature>
<evidence type="ECO:0000313" key="3">
    <source>
        <dbReference type="Proteomes" id="UP001175211"/>
    </source>
</evidence>
<evidence type="ECO:0000313" key="2">
    <source>
        <dbReference type="EMBL" id="KAK0440649.1"/>
    </source>
</evidence>
<dbReference type="GeneID" id="85361987"/>
<dbReference type="EMBL" id="JAUEPS010000075">
    <property type="protein sequence ID" value="KAK0440649.1"/>
    <property type="molecule type" value="Genomic_DNA"/>
</dbReference>
<keyword evidence="1" id="KW-0472">Membrane</keyword>
<keyword evidence="1" id="KW-0812">Transmembrane</keyword>
<accession>A0AA39JG05</accession>
<proteinExistence type="predicted"/>
<comment type="caution">
    <text evidence="2">The sequence shown here is derived from an EMBL/GenBank/DDBJ whole genome shotgun (WGS) entry which is preliminary data.</text>
</comment>
<gene>
    <name evidence="2" type="ORF">EV420DRAFT_1650399</name>
</gene>
<name>A0AA39JG05_ARMTA</name>
<dbReference type="Proteomes" id="UP001175211">
    <property type="component" value="Unassembled WGS sequence"/>
</dbReference>
<dbReference type="AlphaFoldDB" id="A0AA39JG05"/>
<protein>
    <submittedName>
        <fullName evidence="2">Uncharacterized protein</fullName>
    </submittedName>
</protein>
<organism evidence="2 3">
    <name type="scientific">Armillaria tabescens</name>
    <name type="common">Ringless honey mushroom</name>
    <name type="synonym">Agaricus tabescens</name>
    <dbReference type="NCBI Taxonomy" id="1929756"/>
    <lineage>
        <taxon>Eukaryota</taxon>
        <taxon>Fungi</taxon>
        <taxon>Dikarya</taxon>
        <taxon>Basidiomycota</taxon>
        <taxon>Agaricomycotina</taxon>
        <taxon>Agaricomycetes</taxon>
        <taxon>Agaricomycetidae</taxon>
        <taxon>Agaricales</taxon>
        <taxon>Marasmiineae</taxon>
        <taxon>Physalacriaceae</taxon>
        <taxon>Desarmillaria</taxon>
    </lineage>
</organism>
<dbReference type="RefSeq" id="XP_060323657.1">
    <property type="nucleotide sequence ID" value="XM_060478439.1"/>
</dbReference>
<keyword evidence="1" id="KW-1133">Transmembrane helix</keyword>
<evidence type="ECO:0000256" key="1">
    <source>
        <dbReference type="SAM" id="Phobius"/>
    </source>
</evidence>